<dbReference type="Proteomes" id="UP001597519">
    <property type="component" value="Unassembled WGS sequence"/>
</dbReference>
<organism evidence="2 3">
    <name type="scientific">Corticicoccus populi</name>
    <dbReference type="NCBI Taxonomy" id="1812821"/>
    <lineage>
        <taxon>Bacteria</taxon>
        <taxon>Bacillati</taxon>
        <taxon>Bacillota</taxon>
        <taxon>Bacilli</taxon>
        <taxon>Bacillales</taxon>
        <taxon>Staphylococcaceae</taxon>
        <taxon>Corticicoccus</taxon>
    </lineage>
</organism>
<dbReference type="Pfam" id="PF13174">
    <property type="entry name" value="TPR_6"/>
    <property type="match status" value="1"/>
</dbReference>
<dbReference type="InterPro" id="IPR019734">
    <property type="entry name" value="TPR_rpt"/>
</dbReference>
<dbReference type="RefSeq" id="WP_377771268.1">
    <property type="nucleotide sequence ID" value="NZ_JBHUOQ010000001.1"/>
</dbReference>
<proteinExistence type="predicted"/>
<evidence type="ECO:0000256" key="1">
    <source>
        <dbReference type="PROSITE-ProRule" id="PRU00339"/>
    </source>
</evidence>
<dbReference type="Gene3D" id="1.25.40.10">
    <property type="entry name" value="Tetratricopeptide repeat domain"/>
    <property type="match status" value="2"/>
</dbReference>
<evidence type="ECO:0000313" key="3">
    <source>
        <dbReference type="Proteomes" id="UP001597519"/>
    </source>
</evidence>
<accession>A0ABW5WVI2</accession>
<dbReference type="EMBL" id="JBHUOQ010000001">
    <property type="protein sequence ID" value="MFD2829346.1"/>
    <property type="molecule type" value="Genomic_DNA"/>
</dbReference>
<protein>
    <submittedName>
        <fullName evidence="2">Tetratricopeptide repeat protein</fullName>
    </submittedName>
</protein>
<dbReference type="InterPro" id="IPR011990">
    <property type="entry name" value="TPR-like_helical_dom_sf"/>
</dbReference>
<dbReference type="SMART" id="SM00028">
    <property type="entry name" value="TPR"/>
    <property type="match status" value="4"/>
</dbReference>
<comment type="caution">
    <text evidence="2">The sequence shown here is derived from an EMBL/GenBank/DDBJ whole genome shotgun (WGS) entry which is preliminary data.</text>
</comment>
<sequence>MQQTILEVIDALRNGEYPEKKINQVIHSLEDIKKEEDLDHLFILGDALVSSGLNDYAEKVYKHLYNLTGHDDEVLAYLCDLYIADNRLDEALSLINSAEQTPTSLVIKAEIFQQLNMADVAIRNLFLAKEMNEDPVIDFAIAELYFNEGDLEEANRHYQLLLSLGHDNINHIDINLRLAEVTMNLGDLETAEAYFNAADDNSYSNDDFYRQSLLYYQLKEYEKAKSLLDKVISNEPYFISGYILLMNIHETEHNLPEAEAVLKNYIKEDDTNPLVYFHLGRLNFRQNNSESAVSYFLKAVELDGDYDDAYLMLFETLLKTDDTEAIDEILPGIDTHALSGESLYLLAKIEQENENDENASKFYEDAAALIGDSLEFYIDYYHYLTEIMSPLRTTVLDKLIQLDPANDEWLLEKERVVDEEDYL</sequence>
<dbReference type="Pfam" id="PF13181">
    <property type="entry name" value="TPR_8"/>
    <property type="match status" value="2"/>
</dbReference>
<keyword evidence="3" id="KW-1185">Reference proteome</keyword>
<keyword evidence="1" id="KW-0802">TPR repeat</keyword>
<dbReference type="SUPFAM" id="SSF48452">
    <property type="entry name" value="TPR-like"/>
    <property type="match status" value="2"/>
</dbReference>
<name>A0ABW5WVI2_9STAP</name>
<feature type="repeat" description="TPR" evidence="1">
    <location>
        <begin position="273"/>
        <end position="306"/>
    </location>
</feature>
<gene>
    <name evidence="2" type="ORF">ACFSX4_02635</name>
</gene>
<dbReference type="PANTHER" id="PTHR12558">
    <property type="entry name" value="CELL DIVISION CYCLE 16,23,27"/>
    <property type="match status" value="1"/>
</dbReference>
<reference evidence="3" key="1">
    <citation type="journal article" date="2019" name="Int. J. Syst. Evol. Microbiol.">
        <title>The Global Catalogue of Microorganisms (GCM) 10K type strain sequencing project: providing services to taxonomists for standard genome sequencing and annotation.</title>
        <authorList>
            <consortium name="The Broad Institute Genomics Platform"/>
            <consortium name="The Broad Institute Genome Sequencing Center for Infectious Disease"/>
            <person name="Wu L."/>
            <person name="Ma J."/>
        </authorList>
    </citation>
    <scope>NUCLEOTIDE SEQUENCE [LARGE SCALE GENOMIC DNA]</scope>
    <source>
        <strain evidence="3">KCTC 33575</strain>
    </source>
</reference>
<dbReference type="PANTHER" id="PTHR12558:SF13">
    <property type="entry name" value="CELL DIVISION CYCLE PROTEIN 27 HOMOLOG"/>
    <property type="match status" value="1"/>
</dbReference>
<dbReference type="PROSITE" id="PS50005">
    <property type="entry name" value="TPR"/>
    <property type="match status" value="1"/>
</dbReference>
<evidence type="ECO:0000313" key="2">
    <source>
        <dbReference type="EMBL" id="MFD2829346.1"/>
    </source>
</evidence>